<proteinExistence type="predicted"/>
<evidence type="ECO:0000313" key="1">
    <source>
        <dbReference type="EMBL" id="CDQ24954.1"/>
    </source>
</evidence>
<name>A0A024P740_9BACI</name>
<protein>
    <recommendedName>
        <fullName evidence="3">Homeodomain phBC6A51-type domain-containing protein</fullName>
    </recommendedName>
</protein>
<reference evidence="1 2" key="2">
    <citation type="submission" date="2014-05" db="EMBL/GenBank/DDBJ databases">
        <title>Draft genome sequence of Halobacillus karajensis HK-03.</title>
        <authorList>
            <person name="Khelaifia S."/>
            <person name="Croce O."/>
            <person name="Lagier J.C."/>
            <person name="Raoult D."/>
        </authorList>
    </citation>
    <scope>NUCLEOTIDE SEQUENCE [LARGE SCALE GENOMIC DNA]</scope>
    <source>
        <strain evidence="1 2">HD-03</strain>
    </source>
</reference>
<comment type="caution">
    <text evidence="1">The sequence shown here is derived from an EMBL/GenBank/DDBJ whole genome shotgun (WGS) entry which is preliminary data.</text>
</comment>
<dbReference type="AlphaFoldDB" id="A0A024P740"/>
<dbReference type="EMBL" id="CCDI010000004">
    <property type="protein sequence ID" value="CDQ24954.1"/>
    <property type="molecule type" value="Genomic_DNA"/>
</dbReference>
<accession>A0A024P740</accession>
<dbReference type="RefSeq" id="WP_035510242.1">
    <property type="nucleotide sequence ID" value="NZ_CCDH010000003.1"/>
</dbReference>
<keyword evidence="2" id="KW-1185">Reference proteome</keyword>
<dbReference type="Gene3D" id="1.10.10.60">
    <property type="entry name" value="Homeodomain-like"/>
    <property type="match status" value="1"/>
</dbReference>
<reference evidence="2" key="1">
    <citation type="submission" date="2014-03" db="EMBL/GenBank/DDBJ databases">
        <authorList>
            <person name="Urmite Genomes U."/>
        </authorList>
    </citation>
    <scope>NUCLEOTIDE SEQUENCE [LARGE SCALE GENOMIC DNA]</scope>
    <source>
        <strain evidence="2">HD-03</strain>
    </source>
</reference>
<organism evidence="1 2">
    <name type="scientific">Halobacillus karajensis</name>
    <dbReference type="NCBI Taxonomy" id="195088"/>
    <lineage>
        <taxon>Bacteria</taxon>
        <taxon>Bacillati</taxon>
        <taxon>Bacillota</taxon>
        <taxon>Bacilli</taxon>
        <taxon>Bacillales</taxon>
        <taxon>Bacillaceae</taxon>
        <taxon>Halobacillus</taxon>
    </lineage>
</organism>
<gene>
    <name evidence="1" type="ORF">BN983_03255</name>
</gene>
<sequence length="128" mass="14561">MGQRGEKLTKKQELAVMALLTEPNMEKAAEKAGIGRSTLYRWMQLDSFQEQYNQLKHETVAQATARLRQGMTIAVDTLMEMAQNKKTPAVARSSACRTLLEFGFKSVEMEDIQKRMDKLEKAMEDETA</sequence>
<evidence type="ECO:0000313" key="2">
    <source>
        <dbReference type="Proteomes" id="UP000028868"/>
    </source>
</evidence>
<evidence type="ECO:0008006" key="3">
    <source>
        <dbReference type="Google" id="ProtNLM"/>
    </source>
</evidence>
<dbReference type="Proteomes" id="UP000028868">
    <property type="component" value="Unassembled WGS sequence"/>
</dbReference>